<name>A0ABX6YIQ3_9MICO</name>
<evidence type="ECO:0000256" key="6">
    <source>
        <dbReference type="ARBA" id="ARBA00023004"/>
    </source>
</evidence>
<dbReference type="InterPro" id="IPR036318">
    <property type="entry name" value="FAD-bd_PCMH-like_sf"/>
</dbReference>
<evidence type="ECO:0000259" key="9">
    <source>
        <dbReference type="PROSITE" id="PS51387"/>
    </source>
</evidence>
<protein>
    <submittedName>
        <fullName evidence="10">FAD-binding oxidoreductase</fullName>
    </submittedName>
</protein>
<dbReference type="InterPro" id="IPR016169">
    <property type="entry name" value="FAD-bd_PCMH_sub2"/>
</dbReference>
<dbReference type="InterPro" id="IPR017900">
    <property type="entry name" value="4Fe4S_Fe_S_CS"/>
</dbReference>
<dbReference type="EMBL" id="CP061169">
    <property type="protein sequence ID" value="QPZ38235.1"/>
    <property type="molecule type" value="Genomic_DNA"/>
</dbReference>
<dbReference type="InterPro" id="IPR016166">
    <property type="entry name" value="FAD-bd_PCMH"/>
</dbReference>
<dbReference type="Gene3D" id="1.10.45.10">
    <property type="entry name" value="Vanillyl-alcohol Oxidase, Chain A, domain 4"/>
    <property type="match status" value="1"/>
</dbReference>
<dbReference type="InterPro" id="IPR006094">
    <property type="entry name" value="Oxid_FAD_bind_N"/>
</dbReference>
<keyword evidence="5" id="KW-0560">Oxidoreductase</keyword>
<dbReference type="PANTHER" id="PTHR11748">
    <property type="entry name" value="D-LACTATE DEHYDROGENASE"/>
    <property type="match status" value="1"/>
</dbReference>
<dbReference type="SUPFAM" id="SSF55103">
    <property type="entry name" value="FAD-linked oxidases, C-terminal domain"/>
    <property type="match status" value="1"/>
</dbReference>
<evidence type="ECO:0000256" key="5">
    <source>
        <dbReference type="ARBA" id="ARBA00023002"/>
    </source>
</evidence>
<evidence type="ECO:0000256" key="2">
    <source>
        <dbReference type="ARBA" id="ARBA00022630"/>
    </source>
</evidence>
<dbReference type="InterPro" id="IPR016164">
    <property type="entry name" value="FAD-linked_Oxase-like_C"/>
</dbReference>
<evidence type="ECO:0000256" key="1">
    <source>
        <dbReference type="ARBA" id="ARBA00001974"/>
    </source>
</evidence>
<dbReference type="InterPro" id="IPR004113">
    <property type="entry name" value="FAD-bd_oxidored_4_C"/>
</dbReference>
<dbReference type="SUPFAM" id="SSF56176">
    <property type="entry name" value="FAD-binding/transporter-associated domain-like"/>
    <property type="match status" value="1"/>
</dbReference>
<dbReference type="RefSeq" id="WP_166987070.1">
    <property type="nucleotide sequence ID" value="NZ_CP061169.1"/>
</dbReference>
<evidence type="ECO:0000256" key="7">
    <source>
        <dbReference type="ARBA" id="ARBA00023014"/>
    </source>
</evidence>
<dbReference type="Pfam" id="PF02913">
    <property type="entry name" value="FAD-oxidase_C"/>
    <property type="match status" value="1"/>
</dbReference>
<keyword evidence="3" id="KW-0479">Metal-binding</keyword>
<accession>A0ABX6YIQ3</accession>
<evidence type="ECO:0000313" key="11">
    <source>
        <dbReference type="Proteomes" id="UP000662814"/>
    </source>
</evidence>
<dbReference type="PANTHER" id="PTHR11748:SF119">
    <property type="entry name" value="D-2-HYDROXYGLUTARATE DEHYDROGENASE"/>
    <property type="match status" value="1"/>
</dbReference>
<gene>
    <name evidence="10" type="ORF">HCR76_15830</name>
</gene>
<evidence type="ECO:0000256" key="3">
    <source>
        <dbReference type="ARBA" id="ARBA00022723"/>
    </source>
</evidence>
<sequence>MSDRSVKTDPSAERIAADGRLSDLVHRLRSDVSGTVDDSKRRRAEFSTDASNYRVVPEVVVFPRDIDDVLAVEDVARSTLTPITSRGGGTSVAGNSIGPGIVIDFSRHMNRVLDLDPESRIARVQPGTVMATLQTAAAPHGLRFGPDPSTWARCTIGGMIGNNACGSHSLQFGRTAENVRELDVIDGTGRRFSTSSGFDAVLGLEELTERRLSTIRTQLGRFGRQVSGYSLEHLLPENGRDLTKTLVGTEGTCVTVLDATVSLVPVPSRPLLVVLGYPSMIAAADDVPSLIEHRPGAIEGLDPRLVDAVRGHRGADAVAALPDGEGWLLVEISGDDSVESRSRARNLVKESGAQSSRIIDSERDVRAVWRIREDGAGFAGRTPSGKQAWPGFEDAAVPPENLGQYLRDFEELIDGYGVEGMPYGHFGDGCIHVRLDIPLERDGDTLRALMTDAAKLVASHGGSLSGEHGDGRARSELLPYMYSQEAIDAFGEFKQLFDPADILNPGVVVRPRSIDEDLRRPAALPLLSVNGLAFDNDGGDFTAAVHRCVGIGKCRADNAASGGFMCPSYLATADEKDSTRGRARVLQEMLNGSIVQRDWRAPEVHEALDLCLSCKACSNDCPAGVDMAAYKTEVLHQSYKGRLRPITHYVLGWLPRWARLASPFARVVNAITSFRPLEKLVLGIGGMDTRRRIPMFATTSFSRARSRSRQPANSAAKGSPKVMMWVDSFSDNFSPTIARAAQVVLEHAGFEVVLPARPVCCGLTWITTGQLDGARRRLSQLIEEFSPVVEAGIPVLGLEPSCTAVLRSDLRELFPDDPRAIAIARNTFTLAELLASKHMPEDAPELPRLDDVEIVVQPHCHQHSVMGFSADASLLNELGASITQLNGCCGLAGNFGMEKGHYDVSTAVAENALLPALRDASEKSVFLADGFSCRTQAEQLSDVTGIHLAELLASRTSSAGGLRDSARG</sequence>
<dbReference type="Pfam" id="PF13183">
    <property type="entry name" value="Fer4_8"/>
    <property type="match status" value="1"/>
</dbReference>
<keyword evidence="7" id="KW-0411">Iron-sulfur</keyword>
<proteinExistence type="predicted"/>
<organism evidence="10 11">
    <name type="scientific">Paramicrobacterium chengjingii</name>
    <dbReference type="NCBI Taxonomy" id="2769067"/>
    <lineage>
        <taxon>Bacteria</taxon>
        <taxon>Bacillati</taxon>
        <taxon>Actinomycetota</taxon>
        <taxon>Actinomycetes</taxon>
        <taxon>Micrococcales</taxon>
        <taxon>Microbacteriaceae</taxon>
        <taxon>Paramicrobacterium</taxon>
    </lineage>
</organism>
<dbReference type="Gene3D" id="3.30.70.2740">
    <property type="match status" value="1"/>
</dbReference>
<dbReference type="InterPro" id="IPR016171">
    <property type="entry name" value="Vanillyl_alc_oxidase_C-sub2"/>
</dbReference>
<reference evidence="10 11" key="1">
    <citation type="submission" date="2020-12" db="EMBL/GenBank/DDBJ databases">
        <title>Microbacterium sp. HY060.</title>
        <authorList>
            <person name="Zhou J."/>
        </authorList>
    </citation>
    <scope>NUCLEOTIDE SEQUENCE [LARGE SCALE GENOMIC DNA]</scope>
    <source>
        <strain evidence="10 11">HY60</strain>
    </source>
</reference>
<dbReference type="InterPro" id="IPR004017">
    <property type="entry name" value="Cys_rich_dom"/>
</dbReference>
<evidence type="ECO:0000259" key="8">
    <source>
        <dbReference type="PROSITE" id="PS51379"/>
    </source>
</evidence>
<dbReference type="Proteomes" id="UP000662814">
    <property type="component" value="Chromosome"/>
</dbReference>
<dbReference type="SUPFAM" id="SSF46548">
    <property type="entry name" value="alpha-helical ferredoxin"/>
    <property type="match status" value="1"/>
</dbReference>
<keyword evidence="2" id="KW-0285">Flavoprotein</keyword>
<evidence type="ECO:0000313" key="10">
    <source>
        <dbReference type="EMBL" id="QPZ38235.1"/>
    </source>
</evidence>
<comment type="cofactor">
    <cofactor evidence="1">
        <name>FAD</name>
        <dbReference type="ChEBI" id="CHEBI:57692"/>
    </cofactor>
</comment>
<evidence type="ECO:0000256" key="4">
    <source>
        <dbReference type="ARBA" id="ARBA00022827"/>
    </source>
</evidence>
<dbReference type="Pfam" id="PF01565">
    <property type="entry name" value="FAD_binding_4"/>
    <property type="match status" value="1"/>
</dbReference>
<feature type="domain" description="FAD-binding PCMH-type" evidence="9">
    <location>
        <begin position="53"/>
        <end position="266"/>
    </location>
</feature>
<dbReference type="Pfam" id="PF02754">
    <property type="entry name" value="CCG"/>
    <property type="match status" value="1"/>
</dbReference>
<dbReference type="InterPro" id="IPR017896">
    <property type="entry name" value="4Fe4S_Fe-S-bd"/>
</dbReference>
<keyword evidence="6" id="KW-0408">Iron</keyword>
<dbReference type="PROSITE" id="PS51379">
    <property type="entry name" value="4FE4S_FER_2"/>
    <property type="match status" value="1"/>
</dbReference>
<dbReference type="Gene3D" id="3.30.465.10">
    <property type="match status" value="1"/>
</dbReference>
<keyword evidence="4" id="KW-0274">FAD</keyword>
<feature type="domain" description="4Fe-4S ferredoxin-type" evidence="8">
    <location>
        <begin position="600"/>
        <end position="631"/>
    </location>
</feature>
<dbReference type="PROSITE" id="PS51387">
    <property type="entry name" value="FAD_PCMH"/>
    <property type="match status" value="1"/>
</dbReference>
<dbReference type="PROSITE" id="PS00198">
    <property type="entry name" value="4FE4S_FER_1"/>
    <property type="match status" value="1"/>
</dbReference>
<keyword evidence="11" id="KW-1185">Reference proteome</keyword>